<evidence type="ECO:0000256" key="2">
    <source>
        <dbReference type="SAM" id="SignalP"/>
    </source>
</evidence>
<gene>
    <name evidence="4" type="ORF">VF724_11030</name>
</gene>
<keyword evidence="2" id="KW-0732">Signal</keyword>
<feature type="region of interest" description="Disordered" evidence="1">
    <location>
        <begin position="38"/>
        <end position="82"/>
    </location>
</feature>
<dbReference type="Pfam" id="PF07833">
    <property type="entry name" value="Cu_amine_oxidN1"/>
    <property type="match status" value="1"/>
</dbReference>
<evidence type="ECO:0000259" key="3">
    <source>
        <dbReference type="Pfam" id="PF07833"/>
    </source>
</evidence>
<dbReference type="Proteomes" id="UP001310386">
    <property type="component" value="Unassembled WGS sequence"/>
</dbReference>
<evidence type="ECO:0000313" key="5">
    <source>
        <dbReference type="Proteomes" id="UP001310386"/>
    </source>
</evidence>
<protein>
    <submittedName>
        <fullName evidence="4">Stalk domain-containing protein</fullName>
    </submittedName>
</protein>
<feature type="domain" description="Copper amine oxidase-like N-terminal" evidence="3">
    <location>
        <begin position="109"/>
        <end position="207"/>
    </location>
</feature>
<organism evidence="4 5">
    <name type="scientific">Ferviditalea candida</name>
    <dbReference type="NCBI Taxonomy" id="3108399"/>
    <lineage>
        <taxon>Bacteria</taxon>
        <taxon>Bacillati</taxon>
        <taxon>Bacillota</taxon>
        <taxon>Bacilli</taxon>
        <taxon>Bacillales</taxon>
        <taxon>Paenibacillaceae</taxon>
        <taxon>Ferviditalea</taxon>
    </lineage>
</organism>
<proteinExistence type="predicted"/>
<dbReference type="RefSeq" id="WP_371754312.1">
    <property type="nucleotide sequence ID" value="NZ_JAYJLD010000014.1"/>
</dbReference>
<dbReference type="EMBL" id="JAYJLD010000014">
    <property type="protein sequence ID" value="MEB3102195.1"/>
    <property type="molecule type" value="Genomic_DNA"/>
</dbReference>
<evidence type="ECO:0000256" key="1">
    <source>
        <dbReference type="SAM" id="MobiDB-lite"/>
    </source>
</evidence>
<dbReference type="SUPFAM" id="SSF55383">
    <property type="entry name" value="Copper amine oxidase, domain N"/>
    <property type="match status" value="1"/>
</dbReference>
<sequence>MRLLKRKKLLTIGVMLLALTAFHGAAVYADHDGDHESYEERQLWQESPGSYGEYQKEDYEEGEYDDDRNSSGQTEGTYPGAAGYNQGTSAQAVLLDGQPVSFRFPGSMLQTDMIVAVSQGEVLVPAEVVLDGLQIPYVIYSKGDILELFANGHHVIFHTDKNTIYVDGLKSFLPAAPFYRNALYYIPINVLADVMGDKLEWDPNTNLLQMRKGG</sequence>
<dbReference type="InterPro" id="IPR036582">
    <property type="entry name" value="Mao_N_sf"/>
</dbReference>
<feature type="chain" id="PRO_5046945000" evidence="2">
    <location>
        <begin position="26"/>
        <end position="214"/>
    </location>
</feature>
<dbReference type="InterPro" id="IPR012854">
    <property type="entry name" value="Cu_amine_oxidase-like_N"/>
</dbReference>
<feature type="signal peptide" evidence="2">
    <location>
        <begin position="1"/>
        <end position="25"/>
    </location>
</feature>
<name>A0ABU5ZM66_9BACL</name>
<evidence type="ECO:0000313" key="4">
    <source>
        <dbReference type="EMBL" id="MEB3102195.1"/>
    </source>
</evidence>
<comment type="caution">
    <text evidence="4">The sequence shown here is derived from an EMBL/GenBank/DDBJ whole genome shotgun (WGS) entry which is preliminary data.</text>
</comment>
<reference evidence="4" key="1">
    <citation type="submission" date="2023-12" db="EMBL/GenBank/DDBJ databases">
        <title>Fervidustalea candida gen. nov., sp. nov., a novel member of the family Paenibacillaceae isolated from a geothermal area.</title>
        <authorList>
            <person name="Li W.-J."/>
            <person name="Jiao J.-Y."/>
            <person name="Chen Y."/>
        </authorList>
    </citation>
    <scope>NUCLEOTIDE SEQUENCE</scope>
    <source>
        <strain evidence="4">SYSU GA230002</strain>
    </source>
</reference>
<accession>A0ABU5ZM66</accession>
<keyword evidence="5" id="KW-1185">Reference proteome</keyword>